<evidence type="ECO:0000256" key="3">
    <source>
        <dbReference type="PROSITE-ProRule" id="PRU00708"/>
    </source>
</evidence>
<evidence type="ECO:0000313" key="5">
    <source>
        <dbReference type="Proteomes" id="UP000235145"/>
    </source>
</evidence>
<reference evidence="4 5" key="1">
    <citation type="journal article" date="2017" name="Nat. Commun.">
        <title>Genome assembly with in vitro proximity ligation data and whole-genome triplication in lettuce.</title>
        <authorList>
            <person name="Reyes-Chin-Wo S."/>
            <person name="Wang Z."/>
            <person name="Yang X."/>
            <person name="Kozik A."/>
            <person name="Arikit S."/>
            <person name="Song C."/>
            <person name="Xia L."/>
            <person name="Froenicke L."/>
            <person name="Lavelle D.O."/>
            <person name="Truco M.J."/>
            <person name="Xia R."/>
            <person name="Zhu S."/>
            <person name="Xu C."/>
            <person name="Xu H."/>
            <person name="Xu X."/>
            <person name="Cox K."/>
            <person name="Korf I."/>
            <person name="Meyers B.C."/>
            <person name="Michelmore R.W."/>
        </authorList>
    </citation>
    <scope>NUCLEOTIDE SEQUENCE [LARGE SCALE GENOMIC DNA]</scope>
    <source>
        <strain evidence="5">cv. Salinas</strain>
        <tissue evidence="4">Seedlings</tissue>
    </source>
</reference>
<dbReference type="InterPro" id="IPR002885">
    <property type="entry name" value="PPR_rpt"/>
</dbReference>
<dbReference type="PANTHER" id="PTHR47926:SF436">
    <property type="entry name" value="PENTATRICOPEPTIDE REPEAT-CONTAINING PROTEIN ELI1, CHLOROPLASTIC-LIKE ISOFORM X2"/>
    <property type="match status" value="1"/>
</dbReference>
<dbReference type="GO" id="GO:0009451">
    <property type="term" value="P:RNA modification"/>
    <property type="evidence" value="ECO:0007669"/>
    <property type="project" value="InterPro"/>
</dbReference>
<dbReference type="OrthoDB" id="1882346at2759"/>
<feature type="repeat" description="PPR" evidence="3">
    <location>
        <begin position="89"/>
        <end position="124"/>
    </location>
</feature>
<dbReference type="Gene3D" id="1.25.40.10">
    <property type="entry name" value="Tetratricopeptide repeat domain"/>
    <property type="match status" value="4"/>
</dbReference>
<keyword evidence="5" id="KW-1185">Reference proteome</keyword>
<dbReference type="EMBL" id="NBSK02000009">
    <property type="protein sequence ID" value="KAJ0188902.1"/>
    <property type="molecule type" value="Genomic_DNA"/>
</dbReference>
<sequence length="542" mass="60381">MAPCFCSLNPLPSSSTSISQFISDQPYLSILETKCSTIKDLQIIHAQIIKTGLIKDTIAASRLLSFAATSPAADISYAFKLFNQTQNPNLFTWNTIIRGFSRSSNPRMAISLFIDMLIHSSVDPERLTYPSVFKAYAELGLAGNGAQLHGRILKLGLQFDVYIRNSIVHMYANCGYFGEAIQLFGDGEDMDVVAWNTMILSLAKFGNIGNARALFDEMPHRNSVSWNNMISGYVRTGKWVEALDLFRIMQTEKMKPSEFILVSLLNASANLGALNQGEWIHDYIIKNKVELNVIMITSLINMYCKCGSIERACQVFESSPIKGLSSWNSMIMGLAIHGHGNEAIELFSKLESSIFNPDSVTFIGVLMACSHSRLVEKAKFYFSLMTERYKIEPSIKHYGCMIDVLGRSGLLEEAKIVILSMPMKPDGVIWGSLLSSCRIHGDVKMGEWASRNLVDLGEGESCGHVLLSNVYASGGEFEMAIRERMLMKEKEIEKIPGCSLIEVNGEVHEFVSSGRLHPKVDEIHNLLKNLTLLLHDVKSFNL</sequence>
<dbReference type="Pfam" id="PF13041">
    <property type="entry name" value="PPR_2"/>
    <property type="match status" value="2"/>
</dbReference>
<gene>
    <name evidence="4" type="ORF">LSAT_V11C900484280</name>
</gene>
<comment type="caution">
    <text evidence="4">The sequence shown here is derived from an EMBL/GenBank/DDBJ whole genome shotgun (WGS) entry which is preliminary data.</text>
</comment>
<dbReference type="FunFam" id="1.25.40.10:FF:000184">
    <property type="entry name" value="Pentatricopeptide repeat-containing protein, chloroplastic"/>
    <property type="match status" value="1"/>
</dbReference>
<dbReference type="InterPro" id="IPR046848">
    <property type="entry name" value="E_motif"/>
</dbReference>
<protein>
    <recommendedName>
        <fullName evidence="6">DYW domain-containing protein</fullName>
    </recommendedName>
</protein>
<keyword evidence="2" id="KW-0677">Repeat</keyword>
<dbReference type="FunFam" id="1.25.40.10:FF:000470">
    <property type="entry name" value="Pentatricopeptide repeat-containing protein At5g66520"/>
    <property type="match status" value="1"/>
</dbReference>
<accession>A0A9R1UK04</accession>
<dbReference type="FunFam" id="1.25.40.10:FF:000333">
    <property type="entry name" value="Pentatricopeptide repeat-containing protein"/>
    <property type="match status" value="1"/>
</dbReference>
<feature type="repeat" description="PPR" evidence="3">
    <location>
        <begin position="292"/>
        <end position="326"/>
    </location>
</feature>
<evidence type="ECO:0000256" key="1">
    <source>
        <dbReference type="ARBA" id="ARBA00006643"/>
    </source>
</evidence>
<dbReference type="Proteomes" id="UP000235145">
    <property type="component" value="Unassembled WGS sequence"/>
</dbReference>
<organism evidence="4 5">
    <name type="scientific">Lactuca sativa</name>
    <name type="common">Garden lettuce</name>
    <dbReference type="NCBI Taxonomy" id="4236"/>
    <lineage>
        <taxon>Eukaryota</taxon>
        <taxon>Viridiplantae</taxon>
        <taxon>Streptophyta</taxon>
        <taxon>Embryophyta</taxon>
        <taxon>Tracheophyta</taxon>
        <taxon>Spermatophyta</taxon>
        <taxon>Magnoliopsida</taxon>
        <taxon>eudicotyledons</taxon>
        <taxon>Gunneridae</taxon>
        <taxon>Pentapetalae</taxon>
        <taxon>asterids</taxon>
        <taxon>campanulids</taxon>
        <taxon>Asterales</taxon>
        <taxon>Asteraceae</taxon>
        <taxon>Cichorioideae</taxon>
        <taxon>Cichorieae</taxon>
        <taxon>Lactucinae</taxon>
        <taxon>Lactuca</taxon>
    </lineage>
</organism>
<dbReference type="PANTHER" id="PTHR47926">
    <property type="entry name" value="PENTATRICOPEPTIDE REPEAT-CONTAINING PROTEIN"/>
    <property type="match status" value="1"/>
</dbReference>
<feature type="repeat" description="PPR" evidence="3">
    <location>
        <begin position="222"/>
        <end position="256"/>
    </location>
</feature>
<evidence type="ECO:0000256" key="2">
    <source>
        <dbReference type="ARBA" id="ARBA00022737"/>
    </source>
</evidence>
<comment type="similarity">
    <text evidence="1">Belongs to the PPR family. PCMP-H subfamily.</text>
</comment>
<evidence type="ECO:0000313" key="4">
    <source>
        <dbReference type="EMBL" id="KAJ0188902.1"/>
    </source>
</evidence>
<dbReference type="InterPro" id="IPR011990">
    <property type="entry name" value="TPR-like_helical_dom_sf"/>
</dbReference>
<evidence type="ECO:0008006" key="6">
    <source>
        <dbReference type="Google" id="ProtNLM"/>
    </source>
</evidence>
<dbReference type="GO" id="GO:0003723">
    <property type="term" value="F:RNA binding"/>
    <property type="evidence" value="ECO:0007669"/>
    <property type="project" value="InterPro"/>
</dbReference>
<name>A0A9R1UK04_LACSA</name>
<dbReference type="PROSITE" id="PS51375">
    <property type="entry name" value="PPR"/>
    <property type="match status" value="4"/>
</dbReference>
<dbReference type="Pfam" id="PF20431">
    <property type="entry name" value="E_motif"/>
    <property type="match status" value="1"/>
</dbReference>
<dbReference type="Pfam" id="PF01535">
    <property type="entry name" value="PPR"/>
    <property type="match status" value="4"/>
</dbReference>
<feature type="repeat" description="PPR" evidence="3">
    <location>
        <begin position="191"/>
        <end position="221"/>
    </location>
</feature>
<dbReference type="AlphaFoldDB" id="A0A9R1UK04"/>
<dbReference type="Gramene" id="rna-gnl|WGS:NBSK|LSAT_9X67160_mrna">
    <property type="protein sequence ID" value="cds-PLY63691.1"/>
    <property type="gene ID" value="gene-LSAT_9X67160"/>
</dbReference>
<dbReference type="InterPro" id="IPR046960">
    <property type="entry name" value="PPR_At4g14850-like_plant"/>
</dbReference>
<dbReference type="NCBIfam" id="TIGR00756">
    <property type="entry name" value="PPR"/>
    <property type="match status" value="5"/>
</dbReference>
<proteinExistence type="inferred from homology"/>